<evidence type="ECO:0000313" key="2">
    <source>
        <dbReference type="EMBL" id="PCJ24731.1"/>
    </source>
</evidence>
<keyword evidence="1" id="KW-0472">Membrane</keyword>
<dbReference type="AlphaFoldDB" id="A0A2A5B046"/>
<accession>A0A2A5B046</accession>
<keyword evidence="1" id="KW-0812">Transmembrane</keyword>
<gene>
    <name evidence="2" type="ORF">COA96_08650</name>
</gene>
<dbReference type="Proteomes" id="UP000218327">
    <property type="component" value="Unassembled WGS sequence"/>
</dbReference>
<keyword evidence="1" id="KW-1133">Transmembrane helix</keyword>
<comment type="caution">
    <text evidence="2">The sequence shown here is derived from an EMBL/GenBank/DDBJ whole genome shotgun (WGS) entry which is preliminary data.</text>
</comment>
<evidence type="ECO:0000256" key="1">
    <source>
        <dbReference type="SAM" id="Phobius"/>
    </source>
</evidence>
<name>A0A2A5B046_9GAMM</name>
<sequence>MISKQKMTSIVVGIIVVITATTYVFMTPYNRIAGIRIGGTLTAPPTDWNSVKGRGIGQLKTGGFPPFVVNMFYATDDGGLITATRPDGGYWSKRARIAPDGYLRVGDETFALTATEIFGDERLPYLEKYGAANRMSMGYDFEGEIIVGASEPLHTWKVFYWTAR</sequence>
<reference evidence="3" key="1">
    <citation type="submission" date="2017-08" db="EMBL/GenBank/DDBJ databases">
        <title>A dynamic microbial community with high functional redundancy inhabits the cold, oxic subseafloor aquifer.</title>
        <authorList>
            <person name="Tully B.J."/>
            <person name="Wheat C.G."/>
            <person name="Glazer B.T."/>
            <person name="Huber J.A."/>
        </authorList>
    </citation>
    <scope>NUCLEOTIDE SEQUENCE [LARGE SCALE GENOMIC DNA]</scope>
</reference>
<evidence type="ECO:0000313" key="3">
    <source>
        <dbReference type="Proteomes" id="UP000218327"/>
    </source>
</evidence>
<organism evidence="2 3">
    <name type="scientific">SAR86 cluster bacterium</name>
    <dbReference type="NCBI Taxonomy" id="2030880"/>
    <lineage>
        <taxon>Bacteria</taxon>
        <taxon>Pseudomonadati</taxon>
        <taxon>Pseudomonadota</taxon>
        <taxon>Gammaproteobacteria</taxon>
        <taxon>SAR86 cluster</taxon>
    </lineage>
</organism>
<protein>
    <submittedName>
        <fullName evidence="2">Uncharacterized protein</fullName>
    </submittedName>
</protein>
<feature type="transmembrane region" description="Helical" evidence="1">
    <location>
        <begin position="7"/>
        <end position="26"/>
    </location>
</feature>
<proteinExistence type="predicted"/>
<dbReference type="EMBL" id="NVVJ01000023">
    <property type="protein sequence ID" value="PCJ24731.1"/>
    <property type="molecule type" value="Genomic_DNA"/>
</dbReference>